<proteinExistence type="predicted"/>
<dbReference type="InterPro" id="IPR012337">
    <property type="entry name" value="RNaseH-like_sf"/>
</dbReference>
<evidence type="ECO:0000313" key="1">
    <source>
        <dbReference type="EMBL" id="OAQ25757.1"/>
    </source>
</evidence>
<dbReference type="GO" id="GO:0003676">
    <property type="term" value="F:nucleic acid binding"/>
    <property type="evidence" value="ECO:0007669"/>
    <property type="project" value="InterPro"/>
</dbReference>
<sequence length="50" mass="6087">MNILKIKHRLTTPYHPRVNEVAERYVRTFKLPLKKSLHYGMIISQWFKCT</sequence>
<evidence type="ECO:0008006" key="3">
    <source>
        <dbReference type="Google" id="ProtNLM"/>
    </source>
</evidence>
<organism evidence="1 2">
    <name type="scientific">Linnemannia elongata AG-77</name>
    <dbReference type="NCBI Taxonomy" id="1314771"/>
    <lineage>
        <taxon>Eukaryota</taxon>
        <taxon>Fungi</taxon>
        <taxon>Fungi incertae sedis</taxon>
        <taxon>Mucoromycota</taxon>
        <taxon>Mortierellomycotina</taxon>
        <taxon>Mortierellomycetes</taxon>
        <taxon>Mortierellales</taxon>
        <taxon>Mortierellaceae</taxon>
        <taxon>Linnemannia</taxon>
    </lineage>
</organism>
<dbReference type="SUPFAM" id="SSF53098">
    <property type="entry name" value="Ribonuclease H-like"/>
    <property type="match status" value="1"/>
</dbReference>
<protein>
    <recommendedName>
        <fullName evidence="3">Integrase catalytic domain-containing protein</fullName>
    </recommendedName>
</protein>
<evidence type="ECO:0000313" key="2">
    <source>
        <dbReference type="Proteomes" id="UP000078512"/>
    </source>
</evidence>
<dbReference type="Proteomes" id="UP000078512">
    <property type="component" value="Unassembled WGS sequence"/>
</dbReference>
<dbReference type="Gene3D" id="3.30.420.10">
    <property type="entry name" value="Ribonuclease H-like superfamily/Ribonuclease H"/>
    <property type="match status" value="1"/>
</dbReference>
<dbReference type="InterPro" id="IPR036397">
    <property type="entry name" value="RNaseH_sf"/>
</dbReference>
<dbReference type="AlphaFoldDB" id="A0A197JKK8"/>
<dbReference type="OrthoDB" id="10267344at2759"/>
<name>A0A197JKK8_9FUNG</name>
<reference evidence="1 2" key="1">
    <citation type="submission" date="2016-05" db="EMBL/GenBank/DDBJ databases">
        <title>Genome sequencing reveals origins of a unique bacterial endosymbiosis in the earliest lineages of terrestrial Fungi.</title>
        <authorList>
            <consortium name="DOE Joint Genome Institute"/>
            <person name="Uehling J."/>
            <person name="Gryganskyi A."/>
            <person name="Hameed K."/>
            <person name="Tschaplinski T."/>
            <person name="Misztal P."/>
            <person name="Wu S."/>
            <person name="Desiro A."/>
            <person name="Vande Pol N."/>
            <person name="Du Z.-Y."/>
            <person name="Zienkiewicz A."/>
            <person name="Zienkiewicz K."/>
            <person name="Morin E."/>
            <person name="Tisserant E."/>
            <person name="Splivallo R."/>
            <person name="Hainaut M."/>
            <person name="Henrissat B."/>
            <person name="Ohm R."/>
            <person name="Kuo A."/>
            <person name="Yan J."/>
            <person name="Lipzen A."/>
            <person name="Nolan M."/>
            <person name="Labutti K."/>
            <person name="Barry K."/>
            <person name="Goldstein A."/>
            <person name="Labbe J."/>
            <person name="Schadt C."/>
            <person name="Tuskan G."/>
            <person name="Grigoriev I."/>
            <person name="Martin F."/>
            <person name="Vilgalys R."/>
            <person name="Bonito G."/>
        </authorList>
    </citation>
    <scope>NUCLEOTIDE SEQUENCE [LARGE SCALE GENOMIC DNA]</scope>
    <source>
        <strain evidence="1 2">AG-77</strain>
    </source>
</reference>
<dbReference type="EMBL" id="KV442074">
    <property type="protein sequence ID" value="OAQ25757.1"/>
    <property type="molecule type" value="Genomic_DNA"/>
</dbReference>
<keyword evidence="2" id="KW-1185">Reference proteome</keyword>
<accession>A0A197JKK8</accession>
<gene>
    <name evidence="1" type="ORF">K457DRAFT_1778884</name>
</gene>